<organism evidence="1 2">
    <name type="scientific">Heterorhabditis bacteriophora</name>
    <name type="common">Entomopathogenic nematode worm</name>
    <dbReference type="NCBI Taxonomy" id="37862"/>
    <lineage>
        <taxon>Eukaryota</taxon>
        <taxon>Metazoa</taxon>
        <taxon>Ecdysozoa</taxon>
        <taxon>Nematoda</taxon>
        <taxon>Chromadorea</taxon>
        <taxon>Rhabditida</taxon>
        <taxon>Rhabditina</taxon>
        <taxon>Rhabditomorpha</taxon>
        <taxon>Strongyloidea</taxon>
        <taxon>Heterorhabditidae</taxon>
        <taxon>Heterorhabditis</taxon>
    </lineage>
</organism>
<name>A0A1I7WT32_HETBA</name>
<dbReference type="Proteomes" id="UP000095283">
    <property type="component" value="Unplaced"/>
</dbReference>
<reference evidence="2" key="1">
    <citation type="submission" date="2016-11" db="UniProtKB">
        <authorList>
            <consortium name="WormBaseParasite"/>
        </authorList>
    </citation>
    <scope>IDENTIFICATION</scope>
</reference>
<sequence length="41" mass="4986">MQKNYDLIAYYLVSLKCLKSLSQFVNLLLTFLLKWIYELKQ</sequence>
<evidence type="ECO:0000313" key="2">
    <source>
        <dbReference type="WBParaSite" id="Hba_08350"/>
    </source>
</evidence>
<accession>A0A1I7WT32</accession>
<evidence type="ECO:0000313" key="1">
    <source>
        <dbReference type="Proteomes" id="UP000095283"/>
    </source>
</evidence>
<dbReference type="AlphaFoldDB" id="A0A1I7WT32"/>
<keyword evidence="1" id="KW-1185">Reference proteome</keyword>
<dbReference type="WBParaSite" id="Hba_08350">
    <property type="protein sequence ID" value="Hba_08350"/>
    <property type="gene ID" value="Hba_08350"/>
</dbReference>
<protein>
    <submittedName>
        <fullName evidence="2">Uncharacterized protein</fullName>
    </submittedName>
</protein>
<proteinExistence type="predicted"/>